<gene>
    <name evidence="2" type="ORF">DRE_00919</name>
</gene>
<dbReference type="HOGENOM" id="CLU_1354589_0_0_1"/>
<organism evidence="2 3">
    <name type="scientific">Drechslerella stenobrocha 248</name>
    <dbReference type="NCBI Taxonomy" id="1043628"/>
    <lineage>
        <taxon>Eukaryota</taxon>
        <taxon>Fungi</taxon>
        <taxon>Dikarya</taxon>
        <taxon>Ascomycota</taxon>
        <taxon>Pezizomycotina</taxon>
        <taxon>Orbiliomycetes</taxon>
        <taxon>Orbiliales</taxon>
        <taxon>Orbiliaceae</taxon>
        <taxon>Drechslerella</taxon>
    </lineage>
</organism>
<reference evidence="2 3" key="1">
    <citation type="submission" date="2013-05" db="EMBL/GenBank/DDBJ databases">
        <title>Drechslerella stenobrocha genome reveals carnivorous origination and mechanical trapping mechanism of predatory fungi.</title>
        <authorList>
            <person name="Liu X."/>
            <person name="Zhang W."/>
            <person name="Liu K."/>
        </authorList>
    </citation>
    <scope>NUCLEOTIDE SEQUENCE [LARGE SCALE GENOMIC DNA]</scope>
    <source>
        <strain evidence="2 3">248</strain>
    </source>
</reference>
<evidence type="ECO:0000313" key="3">
    <source>
        <dbReference type="Proteomes" id="UP000024837"/>
    </source>
</evidence>
<feature type="region of interest" description="Disordered" evidence="1">
    <location>
        <begin position="147"/>
        <end position="168"/>
    </location>
</feature>
<dbReference type="EMBL" id="KI966433">
    <property type="protein sequence ID" value="EWC44860.1"/>
    <property type="molecule type" value="Genomic_DNA"/>
</dbReference>
<sequence length="202" mass="21399">MTFGLGSRNPDVSNGEYEGHHGYCGADSLYDITSVLSAPERRLQETTSISLGTRAANQAAIRYNSRHADLSRSARDVALRAAWEVQTAIKHPTQATRKLSGALAGAIIKSAEVGGSLAQESSRKGFELVKGGCHSLVRGARRAARSASMSISGVQQQDGGRKEYASDESFEEISSSEIEEGVGICSGKSGKIHVHVSSTDMT</sequence>
<keyword evidence="3" id="KW-1185">Reference proteome</keyword>
<protein>
    <recommendedName>
        <fullName evidence="4">Senescence domain-containing protein</fullName>
    </recommendedName>
</protein>
<proteinExistence type="predicted"/>
<evidence type="ECO:0000256" key="1">
    <source>
        <dbReference type="SAM" id="MobiDB-lite"/>
    </source>
</evidence>
<name>W7I7A6_9PEZI</name>
<dbReference type="Proteomes" id="UP000024837">
    <property type="component" value="Unassembled WGS sequence"/>
</dbReference>
<dbReference type="OrthoDB" id="10510538at2759"/>
<evidence type="ECO:0000313" key="2">
    <source>
        <dbReference type="EMBL" id="EWC44860.1"/>
    </source>
</evidence>
<accession>W7I7A6</accession>
<dbReference type="AlphaFoldDB" id="W7I7A6"/>
<evidence type="ECO:0008006" key="4">
    <source>
        <dbReference type="Google" id="ProtNLM"/>
    </source>
</evidence>